<evidence type="ECO:0000313" key="2">
    <source>
        <dbReference type="EMBL" id="SCO76703.1"/>
    </source>
</evidence>
<evidence type="ECO:0000256" key="1">
    <source>
        <dbReference type="SAM" id="MobiDB-lite"/>
    </source>
</evidence>
<protein>
    <submittedName>
        <fullName evidence="2">Uncharacterized protein</fullName>
    </submittedName>
</protein>
<dbReference type="VEuPathDB" id="FungiDB:FOC1_g10006401"/>
<evidence type="ECO:0000313" key="3">
    <source>
        <dbReference type="Proteomes" id="UP000219369"/>
    </source>
</evidence>
<sequence>MATADALALLQDIAKFLNQGSLEDSQSGRAGNPHNLIEESSGGNHDTRMMSAGEQATRDSQVGTQGPTPASTHESNSGGSEKPEAVLKPSDWVFQGTFARTASLEERKPPLYLIVSSTSVFFRHIHPWFPFLDSHLVLHDLADFADRAHSARASPKLGSHMAP</sequence>
<dbReference type="AlphaFoldDB" id="A0A2H3T4Q1"/>
<feature type="compositionally biased region" description="Polar residues" evidence="1">
    <location>
        <begin position="58"/>
        <end position="79"/>
    </location>
</feature>
<dbReference type="VEuPathDB" id="FungiDB:FOMG_17468"/>
<dbReference type="VEuPathDB" id="FungiDB:FOC4_g10002448"/>
<accession>A0A2H3T4Q1</accession>
<dbReference type="Proteomes" id="UP000219369">
    <property type="component" value="Unassembled WGS sequence"/>
</dbReference>
<dbReference type="EMBL" id="FMJY01000001">
    <property type="protein sequence ID" value="SCO76703.1"/>
    <property type="molecule type" value="Genomic_DNA"/>
</dbReference>
<organism evidence="2 3">
    <name type="scientific">Fusarium oxysporum</name>
    <name type="common">Fusarium vascular wilt</name>
    <dbReference type="NCBI Taxonomy" id="5507"/>
    <lineage>
        <taxon>Eukaryota</taxon>
        <taxon>Fungi</taxon>
        <taxon>Dikarya</taxon>
        <taxon>Ascomycota</taxon>
        <taxon>Pezizomycotina</taxon>
        <taxon>Sordariomycetes</taxon>
        <taxon>Hypocreomycetidae</taxon>
        <taxon>Hypocreales</taxon>
        <taxon>Nectriaceae</taxon>
        <taxon>Fusarium</taxon>
        <taxon>Fusarium oxysporum species complex</taxon>
    </lineage>
</organism>
<name>A0A2H3T4Q1_FUSOX</name>
<proteinExistence type="predicted"/>
<reference evidence="3" key="1">
    <citation type="submission" date="2016-09" db="EMBL/GenBank/DDBJ databases">
        <authorList>
            <person name="Guldener U."/>
        </authorList>
    </citation>
    <scope>NUCLEOTIDE SEQUENCE [LARGE SCALE GENOMIC DNA]</scope>
    <source>
        <strain evidence="3">V64-1</strain>
    </source>
</reference>
<dbReference type="OrthoDB" id="3862662at2759"/>
<dbReference type="VEuPathDB" id="FungiDB:FOIG_12706"/>
<gene>
    <name evidence="2" type="ORF">FRV6_00915</name>
</gene>
<feature type="region of interest" description="Disordered" evidence="1">
    <location>
        <begin position="22"/>
        <end position="88"/>
    </location>
</feature>